<dbReference type="EMBL" id="NNAY01003904">
    <property type="protein sequence ID" value="OXU18678.1"/>
    <property type="molecule type" value="Genomic_DNA"/>
</dbReference>
<proteinExistence type="predicted"/>
<sequence length="437" mass="48730">MSASSSVNLIMSTLKRLILLAVLCLALTLTNGQLIKLARDTHYEASHKSDLFVDRKSFSLGENKGNLTFVTCPKGYHHHSLEKNCTIGLDTQPGRSCPVTLKTSKSLYFTEYLEVFPLAPAKAVIVWGEFNQTRPDGPNYQSAKILIRYTVVDVNTCKNRQLELQPSLNYTTYLSQVADAKYAVYDDSFEIIIENAEDPKYLNKYKIDGEGNIVLKSVPWIIKPASEVFLPVLVGSKLKGYLHNDNGPEGESRLYMLNADSGGSEKLLLKFRQDLIYYQDISTAHNTIGVARCGHLFNVETNSSNSRVDVVQFDQDGKLKLNTTFNTWIRVQYLELHNLPAGGFILVIGGCSKDEANCDRPEFGIQKFVPDGTVVGSSKFPGIDSCKGPLTLQVFESEPKKYCVAYLCSNAFKFDNLSIVQGKQFVDLLINCYTDDS</sequence>
<feature type="chain" id="PRO_5013371188" evidence="1">
    <location>
        <begin position="33"/>
        <end position="437"/>
    </location>
</feature>
<dbReference type="Proteomes" id="UP000215335">
    <property type="component" value="Unassembled WGS sequence"/>
</dbReference>
<accession>A0A232EK25</accession>
<reference evidence="2 3" key="1">
    <citation type="journal article" date="2017" name="Curr. Biol.">
        <title>The Evolution of Venom by Co-option of Single-Copy Genes.</title>
        <authorList>
            <person name="Martinson E.O."/>
            <person name="Mrinalini"/>
            <person name="Kelkar Y.D."/>
            <person name="Chang C.H."/>
            <person name="Werren J.H."/>
        </authorList>
    </citation>
    <scope>NUCLEOTIDE SEQUENCE [LARGE SCALE GENOMIC DNA]</scope>
    <source>
        <strain evidence="2 3">Alberta</strain>
        <tissue evidence="2">Whole body</tissue>
    </source>
</reference>
<comment type="caution">
    <text evidence="2">The sequence shown here is derived from an EMBL/GenBank/DDBJ whole genome shotgun (WGS) entry which is preliminary data.</text>
</comment>
<evidence type="ECO:0000313" key="2">
    <source>
        <dbReference type="EMBL" id="OXU18678.1"/>
    </source>
</evidence>
<protein>
    <submittedName>
        <fullName evidence="2">Uncharacterized protein</fullName>
    </submittedName>
</protein>
<evidence type="ECO:0000256" key="1">
    <source>
        <dbReference type="SAM" id="SignalP"/>
    </source>
</evidence>
<keyword evidence="3" id="KW-1185">Reference proteome</keyword>
<feature type="signal peptide" evidence="1">
    <location>
        <begin position="1"/>
        <end position="32"/>
    </location>
</feature>
<name>A0A232EK25_9HYME</name>
<evidence type="ECO:0000313" key="3">
    <source>
        <dbReference type="Proteomes" id="UP000215335"/>
    </source>
</evidence>
<organism evidence="2 3">
    <name type="scientific">Trichomalopsis sarcophagae</name>
    <dbReference type="NCBI Taxonomy" id="543379"/>
    <lineage>
        <taxon>Eukaryota</taxon>
        <taxon>Metazoa</taxon>
        <taxon>Ecdysozoa</taxon>
        <taxon>Arthropoda</taxon>
        <taxon>Hexapoda</taxon>
        <taxon>Insecta</taxon>
        <taxon>Pterygota</taxon>
        <taxon>Neoptera</taxon>
        <taxon>Endopterygota</taxon>
        <taxon>Hymenoptera</taxon>
        <taxon>Apocrita</taxon>
        <taxon>Proctotrupomorpha</taxon>
        <taxon>Chalcidoidea</taxon>
        <taxon>Pteromalidae</taxon>
        <taxon>Pteromalinae</taxon>
        <taxon>Trichomalopsis</taxon>
    </lineage>
</organism>
<gene>
    <name evidence="2" type="ORF">TSAR_003907</name>
</gene>
<dbReference type="OrthoDB" id="10274542at2759"/>
<dbReference type="AlphaFoldDB" id="A0A232EK25"/>
<keyword evidence="1" id="KW-0732">Signal</keyword>